<dbReference type="EMBL" id="OZ034819">
    <property type="protein sequence ID" value="CAL1394957.1"/>
    <property type="molecule type" value="Genomic_DNA"/>
</dbReference>
<dbReference type="Proteomes" id="UP001497516">
    <property type="component" value="Chromosome 6"/>
</dbReference>
<name>A0AAV2FA89_9ROSI</name>
<gene>
    <name evidence="1" type="ORF">LTRI10_LOCUS35425</name>
</gene>
<organism evidence="1 2">
    <name type="scientific">Linum trigynum</name>
    <dbReference type="NCBI Taxonomy" id="586398"/>
    <lineage>
        <taxon>Eukaryota</taxon>
        <taxon>Viridiplantae</taxon>
        <taxon>Streptophyta</taxon>
        <taxon>Embryophyta</taxon>
        <taxon>Tracheophyta</taxon>
        <taxon>Spermatophyta</taxon>
        <taxon>Magnoliopsida</taxon>
        <taxon>eudicotyledons</taxon>
        <taxon>Gunneridae</taxon>
        <taxon>Pentapetalae</taxon>
        <taxon>rosids</taxon>
        <taxon>fabids</taxon>
        <taxon>Malpighiales</taxon>
        <taxon>Linaceae</taxon>
        <taxon>Linum</taxon>
    </lineage>
</organism>
<protein>
    <submittedName>
        <fullName evidence="1">Uncharacterized protein</fullName>
    </submittedName>
</protein>
<evidence type="ECO:0000313" key="1">
    <source>
        <dbReference type="EMBL" id="CAL1394957.1"/>
    </source>
</evidence>
<evidence type="ECO:0000313" key="2">
    <source>
        <dbReference type="Proteomes" id="UP001497516"/>
    </source>
</evidence>
<sequence>MFTWRFLFGAVTMCSEAKHFHYWKKEVLGCKKKSLVEGPYGGGSFSMETQVEEDVQNMADSCGQESFLRGMECHVL</sequence>
<proteinExistence type="predicted"/>
<dbReference type="AlphaFoldDB" id="A0AAV2FA89"/>
<keyword evidence="2" id="KW-1185">Reference proteome</keyword>
<reference evidence="1 2" key="1">
    <citation type="submission" date="2024-04" db="EMBL/GenBank/DDBJ databases">
        <authorList>
            <person name="Fracassetti M."/>
        </authorList>
    </citation>
    <scope>NUCLEOTIDE SEQUENCE [LARGE SCALE GENOMIC DNA]</scope>
</reference>
<accession>A0AAV2FA89</accession>